<sequence length="60" mass="7290">MQVLLSNPTIIIEIIHILSILTIYPSIYCRFRQFTYPYIVDFDNTYDRHFTHSYIVDFDN</sequence>
<dbReference type="Proteomes" id="UP000541444">
    <property type="component" value="Unassembled WGS sequence"/>
</dbReference>
<keyword evidence="1" id="KW-0812">Transmembrane</keyword>
<reference evidence="2 3" key="1">
    <citation type="journal article" date="2020" name="IScience">
        <title>Genome Sequencing of the Endangered Kingdonia uniflora (Circaeasteraceae, Ranunculales) Reveals Potential Mechanisms of Evolutionary Specialization.</title>
        <authorList>
            <person name="Sun Y."/>
            <person name="Deng T."/>
            <person name="Zhang A."/>
            <person name="Moore M.J."/>
            <person name="Landis J.B."/>
            <person name="Lin N."/>
            <person name="Zhang H."/>
            <person name="Zhang X."/>
            <person name="Huang J."/>
            <person name="Zhang X."/>
            <person name="Sun H."/>
            <person name="Wang H."/>
        </authorList>
    </citation>
    <scope>NUCLEOTIDE SEQUENCE [LARGE SCALE GENOMIC DNA]</scope>
    <source>
        <strain evidence="2">TB1705</strain>
        <tissue evidence="2">Leaf</tissue>
    </source>
</reference>
<organism evidence="2 3">
    <name type="scientific">Kingdonia uniflora</name>
    <dbReference type="NCBI Taxonomy" id="39325"/>
    <lineage>
        <taxon>Eukaryota</taxon>
        <taxon>Viridiplantae</taxon>
        <taxon>Streptophyta</taxon>
        <taxon>Embryophyta</taxon>
        <taxon>Tracheophyta</taxon>
        <taxon>Spermatophyta</taxon>
        <taxon>Magnoliopsida</taxon>
        <taxon>Ranunculales</taxon>
        <taxon>Circaeasteraceae</taxon>
        <taxon>Kingdonia</taxon>
    </lineage>
</organism>
<proteinExistence type="predicted"/>
<dbReference type="AlphaFoldDB" id="A0A7J7PBP6"/>
<keyword evidence="1" id="KW-0472">Membrane</keyword>
<feature type="transmembrane region" description="Helical" evidence="1">
    <location>
        <begin position="6"/>
        <end position="24"/>
    </location>
</feature>
<accession>A0A7J7PBP6</accession>
<comment type="caution">
    <text evidence="2">The sequence shown here is derived from an EMBL/GenBank/DDBJ whole genome shotgun (WGS) entry which is preliminary data.</text>
</comment>
<dbReference type="EMBL" id="JACGCM010000060">
    <property type="protein sequence ID" value="KAF6176702.1"/>
    <property type="molecule type" value="Genomic_DNA"/>
</dbReference>
<evidence type="ECO:0000313" key="2">
    <source>
        <dbReference type="EMBL" id="KAF6176702.1"/>
    </source>
</evidence>
<feature type="non-terminal residue" evidence="2">
    <location>
        <position position="60"/>
    </location>
</feature>
<evidence type="ECO:0000256" key="1">
    <source>
        <dbReference type="SAM" id="Phobius"/>
    </source>
</evidence>
<keyword evidence="3" id="KW-1185">Reference proteome</keyword>
<gene>
    <name evidence="2" type="ORF">GIB67_005051</name>
</gene>
<name>A0A7J7PBP6_9MAGN</name>
<keyword evidence="1" id="KW-1133">Transmembrane helix</keyword>
<protein>
    <submittedName>
        <fullName evidence="2">Uncharacterized protein</fullName>
    </submittedName>
</protein>
<evidence type="ECO:0000313" key="3">
    <source>
        <dbReference type="Proteomes" id="UP000541444"/>
    </source>
</evidence>